<dbReference type="AlphaFoldDB" id="A0A0H5BHX0"/>
<protein>
    <submittedName>
        <fullName evidence="2">Beta-ketoadipate enol-lactone hydrolase</fullName>
    </submittedName>
    <submittedName>
        <fullName evidence="3">Putative non-heme bromoperoxidase BpoC</fullName>
        <ecNumber evidence="3">1.11.1.18</ecNumber>
    </submittedName>
</protein>
<dbReference type="PANTHER" id="PTHR43433">
    <property type="entry name" value="HYDROLASE, ALPHA/BETA FOLD FAMILY PROTEIN"/>
    <property type="match status" value="1"/>
</dbReference>
<proteinExistence type="predicted"/>
<dbReference type="GO" id="GO:0016787">
    <property type="term" value="F:hydrolase activity"/>
    <property type="evidence" value="ECO:0007669"/>
    <property type="project" value="UniProtKB-KW"/>
</dbReference>
<dbReference type="OrthoDB" id="5491135at2"/>
<name>A0A0H5BHX0_BLAVI</name>
<dbReference type="EMBL" id="AP014854">
    <property type="protein sequence ID" value="BAS00745.1"/>
    <property type="molecule type" value="Genomic_DNA"/>
</dbReference>
<reference evidence="3" key="2">
    <citation type="submission" date="2015-11" db="EMBL/GenBank/DDBJ databases">
        <authorList>
            <person name="Zhang Y."/>
            <person name="Guo Z."/>
        </authorList>
    </citation>
    <scope>NUCLEOTIDE SEQUENCE</scope>
    <source>
        <strain evidence="3">1</strain>
    </source>
</reference>
<dbReference type="Pfam" id="PF12697">
    <property type="entry name" value="Abhydrolase_6"/>
    <property type="match status" value="1"/>
</dbReference>
<evidence type="ECO:0000313" key="3">
    <source>
        <dbReference type="EMBL" id="CUU42039.1"/>
    </source>
</evidence>
<evidence type="ECO:0000313" key="2">
    <source>
        <dbReference type="EMBL" id="BAS00745.1"/>
    </source>
</evidence>
<keyword evidence="3" id="KW-0560">Oxidoreductase</keyword>
<organism evidence="3 4">
    <name type="scientific">Blastochloris viridis</name>
    <name type="common">Rhodopseudomonas viridis</name>
    <dbReference type="NCBI Taxonomy" id="1079"/>
    <lineage>
        <taxon>Bacteria</taxon>
        <taxon>Pseudomonadati</taxon>
        <taxon>Pseudomonadota</taxon>
        <taxon>Alphaproteobacteria</taxon>
        <taxon>Hyphomicrobiales</taxon>
        <taxon>Blastochloridaceae</taxon>
        <taxon>Blastochloris</taxon>
    </lineage>
</organism>
<dbReference type="EC" id="1.11.1.18" evidence="3"/>
<keyword evidence="2" id="KW-0378">Hydrolase</keyword>
<dbReference type="EMBL" id="LN907867">
    <property type="protein sequence ID" value="CUU42039.1"/>
    <property type="molecule type" value="Genomic_DNA"/>
</dbReference>
<evidence type="ECO:0000313" key="4">
    <source>
        <dbReference type="Proteomes" id="UP000065734"/>
    </source>
</evidence>
<dbReference type="PATRIC" id="fig|1079.6.peg.1652"/>
<keyword evidence="4" id="KW-1185">Reference proteome</keyword>
<dbReference type="STRING" id="1079.BVIR_1595"/>
<dbReference type="PANTHER" id="PTHR43433:SF4">
    <property type="entry name" value="NON-HEME CHLOROPEROXIDASE-RELATED"/>
    <property type="match status" value="1"/>
</dbReference>
<dbReference type="SUPFAM" id="SSF53474">
    <property type="entry name" value="alpha/beta-Hydrolases"/>
    <property type="match status" value="1"/>
</dbReference>
<gene>
    <name evidence="3" type="primary">bpoC_1</name>
    <name evidence="2" type="ORF">BV133_3151</name>
    <name evidence="3" type="ORF">BVIRIDIS_10400</name>
</gene>
<dbReference type="InterPro" id="IPR050471">
    <property type="entry name" value="AB_hydrolase"/>
</dbReference>
<dbReference type="RefSeq" id="WP_055037177.1">
    <property type="nucleotide sequence ID" value="NZ_AP014854.2"/>
</dbReference>
<feature type="domain" description="AB hydrolase-1" evidence="1">
    <location>
        <begin position="8"/>
        <end position="225"/>
    </location>
</feature>
<dbReference type="InterPro" id="IPR029058">
    <property type="entry name" value="AB_hydrolase_fold"/>
</dbReference>
<keyword evidence="3" id="KW-0575">Peroxidase</keyword>
<reference evidence="2" key="1">
    <citation type="journal article" date="2015" name="Genome Announc.">
        <title>Complete Genome Sequence of the Bacteriochlorophyll b-Producing Photosynthetic Bacterium Blastochloris viridis.</title>
        <authorList>
            <person name="Tsukatani Y."/>
            <person name="Hirose Y."/>
            <person name="Harada J."/>
            <person name="Misawa N."/>
            <person name="Mori K."/>
            <person name="Inoue K."/>
            <person name="Tamiaki H."/>
        </authorList>
    </citation>
    <scope>NUCLEOTIDE SEQUENCE [LARGE SCALE GENOMIC DNA]</scope>
    <source>
        <strain evidence="2">DSM 133</strain>
    </source>
</reference>
<dbReference type="Gene3D" id="3.40.50.1820">
    <property type="entry name" value="alpha/beta hydrolase"/>
    <property type="match status" value="1"/>
</dbReference>
<dbReference type="KEGG" id="bvr:BVIR_1595"/>
<accession>A0A0H5BHX0</accession>
<dbReference type="GO" id="GO:0019806">
    <property type="term" value="F:bromide peroxidase activity"/>
    <property type="evidence" value="ECO:0007669"/>
    <property type="project" value="UniProtKB-EC"/>
</dbReference>
<sequence>MSELLPLLMVPALGCTGELYAAQTAAVSDREVVVADATGHDSIAAMAAEILETAPPRFALAGLSMGGYVVLELWRQAPDRIGKLALLDTQARPDAPAAADVRKRMIELGEDGRLDMIHEALWPRLVAPNRREDRALEIVVRRMLQEVGAEAFVRQQRAILGRVDSRPTLPTITVPTLVLVGADDQLTPPDLAREMAAAIPKADLVMVPGSGHLSTLEKPDAVNAALAGWLVR</sequence>
<dbReference type="Proteomes" id="UP000065734">
    <property type="component" value="Chromosome I"/>
</dbReference>
<dbReference type="InterPro" id="IPR000073">
    <property type="entry name" value="AB_hydrolase_1"/>
</dbReference>
<reference evidence="4" key="3">
    <citation type="journal article" date="2016" name="Genome Announc.">
        <title>Revised genome sequence of the purple photosynthetic bacterium Blastochloris viridis.</title>
        <authorList>
            <person name="Liu L.N."/>
            <person name="Faulkner M."/>
            <person name="Liu X."/>
            <person name="Huang F."/>
            <person name="Darby A.C."/>
            <person name="Hall N."/>
        </authorList>
    </citation>
    <scope>NUCLEOTIDE SEQUENCE [LARGE SCALE GENOMIC DNA]</scope>
    <source>
        <strain evidence="4">ATCC 19567 / DSM 133 / F</strain>
    </source>
</reference>
<evidence type="ECO:0000259" key="1">
    <source>
        <dbReference type="Pfam" id="PF12697"/>
    </source>
</evidence>